<dbReference type="AlphaFoldDB" id="A0A6A6ERJ4"/>
<reference evidence="6" key="1">
    <citation type="journal article" date="2020" name="Stud. Mycol.">
        <title>101 Dothideomycetes genomes: a test case for predicting lifestyles and emergence of pathogens.</title>
        <authorList>
            <person name="Haridas S."/>
            <person name="Albert R."/>
            <person name="Binder M."/>
            <person name="Bloem J."/>
            <person name="Labutti K."/>
            <person name="Salamov A."/>
            <person name="Andreopoulos B."/>
            <person name="Baker S."/>
            <person name="Barry K."/>
            <person name="Bills G."/>
            <person name="Bluhm B."/>
            <person name="Cannon C."/>
            <person name="Castanera R."/>
            <person name="Culley D."/>
            <person name="Daum C."/>
            <person name="Ezra D."/>
            <person name="Gonzalez J."/>
            <person name="Henrissat B."/>
            <person name="Kuo A."/>
            <person name="Liang C."/>
            <person name="Lipzen A."/>
            <person name="Lutzoni F."/>
            <person name="Magnuson J."/>
            <person name="Mondo S."/>
            <person name="Nolan M."/>
            <person name="Ohm R."/>
            <person name="Pangilinan J."/>
            <person name="Park H.-J."/>
            <person name="Ramirez L."/>
            <person name="Alfaro M."/>
            <person name="Sun H."/>
            <person name="Tritt A."/>
            <person name="Yoshinaga Y."/>
            <person name="Zwiers L.-H."/>
            <person name="Turgeon B."/>
            <person name="Goodwin S."/>
            <person name="Spatafora J."/>
            <person name="Crous P."/>
            <person name="Grigoriev I."/>
        </authorList>
    </citation>
    <scope>NUCLEOTIDE SEQUENCE</scope>
    <source>
        <strain evidence="6">CBS 207.26</strain>
    </source>
</reference>
<evidence type="ECO:0000313" key="7">
    <source>
        <dbReference type="Proteomes" id="UP000800200"/>
    </source>
</evidence>
<feature type="region of interest" description="Disordered" evidence="5">
    <location>
        <begin position="1"/>
        <end position="100"/>
    </location>
</feature>
<dbReference type="EMBL" id="ML994613">
    <property type="protein sequence ID" value="KAF2193399.1"/>
    <property type="molecule type" value="Genomic_DNA"/>
</dbReference>
<dbReference type="OrthoDB" id="5296889at2759"/>
<evidence type="ECO:0000256" key="1">
    <source>
        <dbReference type="ARBA" id="ARBA00004286"/>
    </source>
</evidence>
<organism evidence="6 7">
    <name type="scientific">Zopfia rhizophila CBS 207.26</name>
    <dbReference type="NCBI Taxonomy" id="1314779"/>
    <lineage>
        <taxon>Eukaryota</taxon>
        <taxon>Fungi</taxon>
        <taxon>Dikarya</taxon>
        <taxon>Ascomycota</taxon>
        <taxon>Pezizomycotina</taxon>
        <taxon>Dothideomycetes</taxon>
        <taxon>Dothideomycetes incertae sedis</taxon>
        <taxon>Zopfiaceae</taxon>
        <taxon>Zopfia</taxon>
    </lineage>
</organism>
<dbReference type="GO" id="GO:0030527">
    <property type="term" value="F:structural constituent of chromatin"/>
    <property type="evidence" value="ECO:0007669"/>
    <property type="project" value="InterPro"/>
</dbReference>
<proteinExistence type="predicted"/>
<name>A0A6A6ERJ4_9PEZI</name>
<dbReference type="PRINTS" id="PR00622">
    <property type="entry name" value="HISTONEH3"/>
</dbReference>
<dbReference type="Proteomes" id="UP000800200">
    <property type="component" value="Unassembled WGS sequence"/>
</dbReference>
<gene>
    <name evidence="6" type="ORF">K469DRAFT_745028</name>
</gene>
<evidence type="ECO:0000256" key="4">
    <source>
        <dbReference type="SAM" id="Coils"/>
    </source>
</evidence>
<sequence>MTRTRVAAVKSTGGDGPRKPIASKPTRKSAPSIDHPVNYWSSSEDSDNSSGEKDNAFNASSSGTDNTSVSGNSDRKRTHSSAEDEDDSDAPSRTKRARLENMPVFLRQEKEIEGLKNQVEVLQERIAQLHEYIDEKGLALVAPPSIRRDMLSRPNGIGIKALVKNIRDGMDTAFHKLENAIPNSRKTGITSDDLCSALAPFLDEINKIRKMNGEDNLKFAYELVLELADHSTYEWETGYGFRPTDAPADELRERIAVSRRKRGEEWNYMEELREMETDQFEFSSCIKWFPRTIKLFLEWVKEDGLDYKSPIPELEEAQRKRFAAIRK</sequence>
<evidence type="ECO:0000256" key="5">
    <source>
        <dbReference type="SAM" id="MobiDB-lite"/>
    </source>
</evidence>
<dbReference type="GO" id="GO:0003677">
    <property type="term" value="F:DNA binding"/>
    <property type="evidence" value="ECO:0007669"/>
    <property type="project" value="InterPro"/>
</dbReference>
<comment type="subcellular location">
    <subcellularLocation>
        <location evidence="1">Chromosome</location>
    </subcellularLocation>
</comment>
<keyword evidence="3" id="KW-0544">Nucleosome core</keyword>
<accession>A0A6A6ERJ4</accession>
<dbReference type="GO" id="GO:0000786">
    <property type="term" value="C:nucleosome"/>
    <property type="evidence" value="ECO:0007669"/>
    <property type="project" value="UniProtKB-KW"/>
</dbReference>
<evidence type="ECO:0000313" key="6">
    <source>
        <dbReference type="EMBL" id="KAF2193399.1"/>
    </source>
</evidence>
<evidence type="ECO:0000256" key="2">
    <source>
        <dbReference type="ARBA" id="ARBA00022454"/>
    </source>
</evidence>
<keyword evidence="7" id="KW-1185">Reference proteome</keyword>
<keyword evidence="3" id="KW-0238">DNA-binding</keyword>
<feature type="coiled-coil region" evidence="4">
    <location>
        <begin position="105"/>
        <end position="132"/>
    </location>
</feature>
<evidence type="ECO:0000256" key="3">
    <source>
        <dbReference type="ARBA" id="ARBA00023269"/>
    </source>
</evidence>
<feature type="compositionally biased region" description="Polar residues" evidence="5">
    <location>
        <begin position="57"/>
        <end position="72"/>
    </location>
</feature>
<keyword evidence="2" id="KW-0158">Chromosome</keyword>
<keyword evidence="4" id="KW-0175">Coiled coil</keyword>
<dbReference type="InterPro" id="IPR000164">
    <property type="entry name" value="Histone_H3/CENP-A"/>
</dbReference>
<protein>
    <submittedName>
        <fullName evidence="6">Uncharacterized protein</fullName>
    </submittedName>
</protein>